<keyword evidence="4" id="KW-1185">Reference proteome</keyword>
<dbReference type="PROSITE" id="PS50983">
    <property type="entry name" value="FE_B12_PBP"/>
    <property type="match status" value="1"/>
</dbReference>
<dbReference type="Pfam" id="PF01497">
    <property type="entry name" value="Peripla_BP_2"/>
    <property type="match status" value="1"/>
</dbReference>
<evidence type="ECO:0000313" key="4">
    <source>
        <dbReference type="Proteomes" id="UP000050326"/>
    </source>
</evidence>
<accession>A0A0P8WYC6</accession>
<sequence length="324" mass="35646">MKKTLRSLPRLLFLLVILCIVLAGCGSNNKPAQSGTIGPEFIKNETESTITITDPLGNEVTLPKNPQRVVSLYASYLDLWYEAGGKAIASVSSASLPEGVEDLGSMSQISPEKILALKPDLMILTSSMESQVALKDILEENKIPYLFVKYDLYQDYIDNLELMSRLNGTQEQVDPKVKEIEDKINATIDGVKGKTAPKVLIMFTTSKAISCEVSKGTTGNMVELLGGTNIVKDIPVEGETRVDFSMESIAAGDPDMILIKTMGDVEACKALVKKELESNEAWAAMRAVKEGKVYYLDKELFLNKPNERFPEAFETLAGYLYPDK</sequence>
<name>A0A0P8WYC6_9CLOT</name>
<dbReference type="OrthoDB" id="9816357at2"/>
<dbReference type="PROSITE" id="PS51257">
    <property type="entry name" value="PROKAR_LIPOPROTEIN"/>
    <property type="match status" value="1"/>
</dbReference>
<dbReference type="Proteomes" id="UP000050326">
    <property type="component" value="Unassembled WGS sequence"/>
</dbReference>
<dbReference type="AlphaFoldDB" id="A0A0P8WYC6"/>
<feature type="domain" description="Fe/B12 periplasmic-binding" evidence="2">
    <location>
        <begin position="68"/>
        <end position="324"/>
    </location>
</feature>
<evidence type="ECO:0000313" key="3">
    <source>
        <dbReference type="EMBL" id="KPU43387.1"/>
    </source>
</evidence>
<comment type="caution">
    <text evidence="3">The sequence shown here is derived from an EMBL/GenBank/DDBJ whole genome shotgun (WGS) entry which is preliminary data.</text>
</comment>
<evidence type="ECO:0000259" key="2">
    <source>
        <dbReference type="PROSITE" id="PS50983"/>
    </source>
</evidence>
<proteinExistence type="inferred from homology"/>
<dbReference type="STRING" id="36849.OXPF_28280"/>
<dbReference type="InterPro" id="IPR050902">
    <property type="entry name" value="ABC_Transporter_SBP"/>
</dbReference>
<keyword evidence="3" id="KW-0449">Lipoprotein</keyword>
<dbReference type="Gene3D" id="3.40.50.1980">
    <property type="entry name" value="Nitrogenase molybdenum iron protein domain"/>
    <property type="match status" value="2"/>
</dbReference>
<dbReference type="PANTHER" id="PTHR30535:SF36">
    <property type="entry name" value="HIGH-AFFINITY HEME UPTAKE SYSTEM PROTEIN ISDE"/>
    <property type="match status" value="1"/>
</dbReference>
<dbReference type="PANTHER" id="PTHR30535">
    <property type="entry name" value="VITAMIN B12-BINDING PROTEIN"/>
    <property type="match status" value="1"/>
</dbReference>
<dbReference type="RefSeq" id="WP_054875836.1">
    <property type="nucleotide sequence ID" value="NZ_LKET01000039.1"/>
</dbReference>
<protein>
    <submittedName>
        <fullName evidence="3">Putative ABC transporter substrate-binding lipoprotein YhfQ</fullName>
    </submittedName>
</protein>
<dbReference type="GO" id="GO:0071281">
    <property type="term" value="P:cellular response to iron ion"/>
    <property type="evidence" value="ECO:0007669"/>
    <property type="project" value="TreeGrafter"/>
</dbReference>
<evidence type="ECO:0000256" key="1">
    <source>
        <dbReference type="ARBA" id="ARBA00008814"/>
    </source>
</evidence>
<dbReference type="SUPFAM" id="SSF53807">
    <property type="entry name" value="Helical backbone' metal receptor"/>
    <property type="match status" value="1"/>
</dbReference>
<gene>
    <name evidence="3" type="primary">yhfQ</name>
    <name evidence="3" type="ORF">OXPF_28280</name>
</gene>
<organism evidence="3 4">
    <name type="scientific">Oxobacter pfennigii</name>
    <dbReference type="NCBI Taxonomy" id="36849"/>
    <lineage>
        <taxon>Bacteria</taxon>
        <taxon>Bacillati</taxon>
        <taxon>Bacillota</taxon>
        <taxon>Clostridia</taxon>
        <taxon>Eubacteriales</taxon>
        <taxon>Clostridiaceae</taxon>
        <taxon>Oxobacter</taxon>
    </lineage>
</organism>
<dbReference type="EMBL" id="LKET01000039">
    <property type="protein sequence ID" value="KPU43387.1"/>
    <property type="molecule type" value="Genomic_DNA"/>
</dbReference>
<comment type="similarity">
    <text evidence="1">Belongs to the bacterial solute-binding protein 8 family.</text>
</comment>
<dbReference type="InterPro" id="IPR002491">
    <property type="entry name" value="ABC_transptr_periplasmic_BD"/>
</dbReference>
<reference evidence="3 4" key="1">
    <citation type="submission" date="2015-09" db="EMBL/GenBank/DDBJ databases">
        <title>Genome sequence of Oxobacter pfennigii DSM 3222.</title>
        <authorList>
            <person name="Poehlein A."/>
            <person name="Bengelsdorf F.R."/>
            <person name="Schiel-Bengelsdorf B."/>
            <person name="Duerre P."/>
            <person name="Daniel R."/>
        </authorList>
    </citation>
    <scope>NUCLEOTIDE SEQUENCE [LARGE SCALE GENOMIC DNA]</scope>
    <source>
        <strain evidence="3 4">DSM 3222</strain>
    </source>
</reference>